<proteinExistence type="inferred from homology"/>
<dbReference type="AlphaFoldDB" id="A0A545AGB5"/>
<comment type="similarity">
    <text evidence="2">Belongs to the transglycosylase Slt family.</text>
</comment>
<comment type="similarity">
    <text evidence="1">Belongs to the peptidase C40 family.</text>
</comment>
<dbReference type="Gene3D" id="3.90.1720.10">
    <property type="entry name" value="endopeptidase domain like (from Nostoc punctiforme)"/>
    <property type="match status" value="1"/>
</dbReference>
<dbReference type="Proteomes" id="UP000317982">
    <property type="component" value="Unassembled WGS sequence"/>
</dbReference>
<dbReference type="GO" id="GO:0016020">
    <property type="term" value="C:membrane"/>
    <property type="evidence" value="ECO:0007669"/>
    <property type="project" value="InterPro"/>
</dbReference>
<dbReference type="EMBL" id="VIRS01000061">
    <property type="protein sequence ID" value="TQS39685.1"/>
    <property type="molecule type" value="Genomic_DNA"/>
</dbReference>
<dbReference type="GO" id="GO:0008234">
    <property type="term" value="F:cysteine-type peptidase activity"/>
    <property type="evidence" value="ECO:0007669"/>
    <property type="project" value="UniProtKB-KW"/>
</dbReference>
<dbReference type="GO" id="GO:0000270">
    <property type="term" value="P:peptidoglycan metabolic process"/>
    <property type="evidence" value="ECO:0007669"/>
    <property type="project" value="InterPro"/>
</dbReference>
<evidence type="ECO:0000256" key="6">
    <source>
        <dbReference type="SAM" id="MobiDB-lite"/>
    </source>
</evidence>
<dbReference type="SUPFAM" id="SSF54001">
    <property type="entry name" value="Cysteine proteinases"/>
    <property type="match status" value="1"/>
</dbReference>
<dbReference type="SUPFAM" id="SSF53955">
    <property type="entry name" value="Lysozyme-like"/>
    <property type="match status" value="1"/>
</dbReference>
<dbReference type="InParanoid" id="A0A545AGB5"/>
<keyword evidence="5" id="KW-0788">Thiol protease</keyword>
<evidence type="ECO:0000256" key="3">
    <source>
        <dbReference type="ARBA" id="ARBA00022670"/>
    </source>
</evidence>
<evidence type="ECO:0000259" key="7">
    <source>
        <dbReference type="PROSITE" id="PS51935"/>
    </source>
</evidence>
<organism evidence="8 9">
    <name type="scientific">Cryptosporangium phraense</name>
    <dbReference type="NCBI Taxonomy" id="2593070"/>
    <lineage>
        <taxon>Bacteria</taxon>
        <taxon>Bacillati</taxon>
        <taxon>Actinomycetota</taxon>
        <taxon>Actinomycetes</taxon>
        <taxon>Cryptosporangiales</taxon>
        <taxon>Cryptosporangiaceae</taxon>
        <taxon>Cryptosporangium</taxon>
    </lineage>
</organism>
<comment type="caution">
    <text evidence="8">The sequence shown here is derived from an EMBL/GenBank/DDBJ whole genome shotgun (WGS) entry which is preliminary data.</text>
</comment>
<dbReference type="InterPro" id="IPR000064">
    <property type="entry name" value="NLP_P60_dom"/>
</dbReference>
<dbReference type="InterPro" id="IPR038765">
    <property type="entry name" value="Papain-like_cys_pep_sf"/>
</dbReference>
<feature type="region of interest" description="Disordered" evidence="6">
    <location>
        <begin position="29"/>
        <end position="76"/>
    </location>
</feature>
<evidence type="ECO:0000313" key="8">
    <source>
        <dbReference type="EMBL" id="TQS39685.1"/>
    </source>
</evidence>
<dbReference type="Gene3D" id="1.10.530.10">
    <property type="match status" value="1"/>
</dbReference>
<dbReference type="InterPro" id="IPR023346">
    <property type="entry name" value="Lysozyme-like_dom_sf"/>
</dbReference>
<feature type="domain" description="NlpC/P60" evidence="7">
    <location>
        <begin position="76"/>
        <end position="197"/>
    </location>
</feature>
<dbReference type="PROSITE" id="PS51935">
    <property type="entry name" value="NLPC_P60"/>
    <property type="match status" value="1"/>
</dbReference>
<evidence type="ECO:0000256" key="5">
    <source>
        <dbReference type="ARBA" id="ARBA00022807"/>
    </source>
</evidence>
<dbReference type="OrthoDB" id="9815778at2"/>
<dbReference type="GO" id="GO:0008933">
    <property type="term" value="F:peptidoglycan lytic transglycosylase activity"/>
    <property type="evidence" value="ECO:0007669"/>
    <property type="project" value="InterPro"/>
</dbReference>
<protein>
    <submittedName>
        <fullName evidence="8">Lytic transglycosylase</fullName>
    </submittedName>
</protein>
<dbReference type="Pfam" id="PF01464">
    <property type="entry name" value="SLT"/>
    <property type="match status" value="1"/>
</dbReference>
<dbReference type="InterPro" id="IPR008258">
    <property type="entry name" value="Transglycosylase_SLT_dom_1"/>
</dbReference>
<dbReference type="PROSITE" id="PS00922">
    <property type="entry name" value="TRANSGLYCOSYLASE"/>
    <property type="match status" value="1"/>
</dbReference>
<keyword evidence="3" id="KW-0645">Protease</keyword>
<keyword evidence="4" id="KW-0378">Hydrolase</keyword>
<evidence type="ECO:0000256" key="2">
    <source>
        <dbReference type="ARBA" id="ARBA00007734"/>
    </source>
</evidence>
<name>A0A545AGB5_9ACTN</name>
<dbReference type="PANTHER" id="PTHR47053:SF1">
    <property type="entry name" value="MUREIN DD-ENDOPEPTIDASE MEPH-RELATED"/>
    <property type="match status" value="1"/>
</dbReference>
<dbReference type="GO" id="GO:0006508">
    <property type="term" value="P:proteolysis"/>
    <property type="evidence" value="ECO:0007669"/>
    <property type="project" value="UniProtKB-KW"/>
</dbReference>
<feature type="compositionally biased region" description="Low complexity" evidence="6">
    <location>
        <begin position="40"/>
        <end position="55"/>
    </location>
</feature>
<reference evidence="8 9" key="1">
    <citation type="submission" date="2019-07" db="EMBL/GenBank/DDBJ databases">
        <title>Cryptosporangium phraense sp. nov., isolated from plant litter.</title>
        <authorList>
            <person name="Suriyachadkun C."/>
        </authorList>
    </citation>
    <scope>NUCLEOTIDE SEQUENCE [LARGE SCALE GENOMIC DNA]</scope>
    <source>
        <strain evidence="8 9">A-T 5661</strain>
    </source>
</reference>
<gene>
    <name evidence="8" type="ORF">FL583_38860</name>
</gene>
<evidence type="ECO:0000256" key="4">
    <source>
        <dbReference type="ARBA" id="ARBA00022801"/>
    </source>
</evidence>
<evidence type="ECO:0000256" key="1">
    <source>
        <dbReference type="ARBA" id="ARBA00007074"/>
    </source>
</evidence>
<evidence type="ECO:0000313" key="9">
    <source>
        <dbReference type="Proteomes" id="UP000317982"/>
    </source>
</evidence>
<dbReference type="InterPro" id="IPR051202">
    <property type="entry name" value="Peptidase_C40"/>
</dbReference>
<keyword evidence="9" id="KW-1185">Reference proteome</keyword>
<accession>A0A545AGB5</accession>
<dbReference type="RefSeq" id="WP_142709929.1">
    <property type="nucleotide sequence ID" value="NZ_VIRS01000061.1"/>
</dbReference>
<dbReference type="PANTHER" id="PTHR47053">
    <property type="entry name" value="MUREIN DD-ENDOPEPTIDASE MEPH-RELATED"/>
    <property type="match status" value="1"/>
</dbReference>
<sequence>MLAIQSQIAQTATRFGAGVGPSGFAGALQAAQEDDSPAVSTSSTSWATSTSSGTSAGAGSGGSTAERVGNALTPDGPTGADVVADARKYLGIPYVFGGTDPRLGLDCSGLVQKVFKDVGIDLPRLVRDQRHAGTAVPSMKQAKPGDLLVFDGYEHIGIYVGNGRMLHAPEPGENVKIGPVYETPTSIRRVVPAEHLQSSALSAADGLLRSAALRGHGAGGAGSAMPSTVPASVPFANLFVAAGTRHGVSPALLAAVAKIESSYDAGAVSPAGARGLMQIMPSTARELGVDPLDPTEAVDGAARLLRRHLNEFGSLPLALAAYNAGGGAVRRYDGIPPYAETQAYVVKVQNALRALGKDAR</sequence>
<dbReference type="CDD" id="cd00254">
    <property type="entry name" value="LT-like"/>
    <property type="match status" value="1"/>
</dbReference>
<dbReference type="InterPro" id="IPR000189">
    <property type="entry name" value="Transglyc_AS"/>
</dbReference>
<dbReference type="Pfam" id="PF00877">
    <property type="entry name" value="NLPC_P60"/>
    <property type="match status" value="1"/>
</dbReference>